<dbReference type="OrthoDB" id="9847450at2"/>
<reference evidence="2 3" key="1">
    <citation type="submission" date="2017-05" db="EMBL/GenBank/DDBJ databases">
        <authorList>
            <person name="Varghese N."/>
            <person name="Submissions S."/>
        </authorList>
    </citation>
    <scope>NUCLEOTIDE SEQUENCE [LARGE SCALE GENOMIC DNA]</scope>
    <source>
        <strain evidence="2 3">DSM 16304</strain>
    </source>
</reference>
<dbReference type="InterPro" id="IPR029062">
    <property type="entry name" value="Class_I_gatase-like"/>
</dbReference>
<evidence type="ECO:0000313" key="3">
    <source>
        <dbReference type="Proteomes" id="UP000317315"/>
    </source>
</evidence>
<dbReference type="AlphaFoldDB" id="A0A521B3R4"/>
<feature type="chain" id="PRO_5021772938" evidence="1">
    <location>
        <begin position="20"/>
        <end position="304"/>
    </location>
</feature>
<dbReference type="SUPFAM" id="SSF52317">
    <property type="entry name" value="Class I glutamine amidotransferase-like"/>
    <property type="match status" value="1"/>
</dbReference>
<keyword evidence="3" id="KW-1185">Reference proteome</keyword>
<evidence type="ECO:0000313" key="2">
    <source>
        <dbReference type="EMBL" id="SMO41712.1"/>
    </source>
</evidence>
<dbReference type="RefSeq" id="WP_142934045.1">
    <property type="nucleotide sequence ID" value="NZ_FXTM01000003.1"/>
</dbReference>
<sequence>MIRCFLLMIVLLTSLSSCYREKSKCNFDICDILNTSEKIELIEVPDKYRDIDEETKNLLKDFPFISYKPILDFYGKFPPEFYSSIKLKWKSAPFEKANYWRLRWDPKFYDFIYLKPFWIGNLSLKTNDLLKNFAISLNVSPEEIEILENWVKNGGNLWIESAIFISSYDLSLRRIKRKQIISFLRKLKKCKLFGRKIRVFLIKAKRIDKFHIKPVLKEVNVDKDIRFFKGVKKLLLKQEDYIGIYFTVDGTPIIKSNGRVYSSYVEYGKGKVITTVPFDFINTYFDGELYRWKLLLWAMGYNAR</sequence>
<evidence type="ECO:0000256" key="1">
    <source>
        <dbReference type="SAM" id="SignalP"/>
    </source>
</evidence>
<proteinExistence type="predicted"/>
<keyword evidence="1" id="KW-0732">Signal</keyword>
<dbReference type="PROSITE" id="PS51257">
    <property type="entry name" value="PROKAR_LIPOPROTEIN"/>
    <property type="match status" value="1"/>
</dbReference>
<dbReference type="EMBL" id="FXTM01000003">
    <property type="protein sequence ID" value="SMO41712.1"/>
    <property type="molecule type" value="Genomic_DNA"/>
</dbReference>
<dbReference type="Proteomes" id="UP000317315">
    <property type="component" value="Unassembled WGS sequence"/>
</dbReference>
<protein>
    <submittedName>
        <fullName evidence="2">Uncharacterized protein</fullName>
    </submittedName>
</protein>
<accession>A0A521B3R4</accession>
<name>A0A521B3R4_9BACT</name>
<organism evidence="2 3">
    <name type="scientific">Balnearium lithotrophicum</name>
    <dbReference type="NCBI Taxonomy" id="223788"/>
    <lineage>
        <taxon>Bacteria</taxon>
        <taxon>Pseudomonadati</taxon>
        <taxon>Aquificota</taxon>
        <taxon>Aquificia</taxon>
        <taxon>Desulfurobacteriales</taxon>
        <taxon>Desulfurobacteriaceae</taxon>
        <taxon>Balnearium</taxon>
    </lineage>
</organism>
<feature type="signal peptide" evidence="1">
    <location>
        <begin position="1"/>
        <end position="19"/>
    </location>
</feature>
<gene>
    <name evidence="2" type="ORF">SAMN06269117_103107</name>
</gene>